<dbReference type="Proteomes" id="UP001162131">
    <property type="component" value="Unassembled WGS sequence"/>
</dbReference>
<protein>
    <submittedName>
        <fullName evidence="1">Uncharacterized protein</fullName>
    </submittedName>
</protein>
<proteinExistence type="predicted"/>
<name>A0AAU9J5W4_9CILI</name>
<organism evidence="1 2">
    <name type="scientific">Blepharisma stoltei</name>
    <dbReference type="NCBI Taxonomy" id="1481888"/>
    <lineage>
        <taxon>Eukaryota</taxon>
        <taxon>Sar</taxon>
        <taxon>Alveolata</taxon>
        <taxon>Ciliophora</taxon>
        <taxon>Postciliodesmatophora</taxon>
        <taxon>Heterotrichea</taxon>
        <taxon>Heterotrichida</taxon>
        <taxon>Blepharismidae</taxon>
        <taxon>Blepharisma</taxon>
    </lineage>
</organism>
<accession>A0AAU9J5W4</accession>
<evidence type="ECO:0000313" key="2">
    <source>
        <dbReference type="Proteomes" id="UP001162131"/>
    </source>
</evidence>
<keyword evidence="2" id="KW-1185">Reference proteome</keyword>
<gene>
    <name evidence="1" type="ORF">BSTOLATCC_MIC17748</name>
</gene>
<dbReference type="EMBL" id="CAJZBQ010000017">
    <property type="protein sequence ID" value="CAG9317127.1"/>
    <property type="molecule type" value="Genomic_DNA"/>
</dbReference>
<sequence length="109" mass="12122">MSFVVNYPTNGAVWADCQSPHMNVSSSGVKASSIPVFPNDVPALLFMRKWKVFSFPYLATNRRIAWLTSFPPAWPACCCVLFNPDPALDLWPPLFFVAAPLKDSQSSIK</sequence>
<dbReference type="AlphaFoldDB" id="A0AAU9J5W4"/>
<comment type="caution">
    <text evidence="1">The sequence shown here is derived from an EMBL/GenBank/DDBJ whole genome shotgun (WGS) entry which is preliminary data.</text>
</comment>
<evidence type="ECO:0000313" key="1">
    <source>
        <dbReference type="EMBL" id="CAG9317127.1"/>
    </source>
</evidence>
<reference evidence="1" key="1">
    <citation type="submission" date="2021-09" db="EMBL/GenBank/DDBJ databases">
        <authorList>
            <consortium name="AG Swart"/>
            <person name="Singh M."/>
            <person name="Singh A."/>
            <person name="Seah K."/>
            <person name="Emmerich C."/>
        </authorList>
    </citation>
    <scope>NUCLEOTIDE SEQUENCE</scope>
    <source>
        <strain evidence="1">ATCC30299</strain>
    </source>
</reference>